<keyword evidence="6" id="KW-0788">Thiol protease</keyword>
<sequence length="869" mass="98336">MKRYLDHSKPIVMEENMSYHVVSGVINLFLVKDSEKSAIEHRRHFLISVEEGTTIIGGIAKLEHGNYHFVAIGSGNAEIQSFPIEETEASRESIIKWLMYISDHADRELLNALSELPCSELLTLVRTYTLNYVNVKAEELKSEQILHDEKYYEKRQNEADLINKAVQLLTEDEIETITHHKASVFLKTCQVVAIALNMKITEPKPFYEHQQQPYTLMKTYFQKTNIRYRRITLSGLWWKHVDGTMVAFNSNMQPVPLLPTTKGRYEIIDVEMGTSTLVNEESATGILKEAFMIYRPLPDKEIHGRELLSFGFHRIAKRDYMLFFISVISIGFLGMAVPLLTGLTVDWIIPQGDLSLLLQMGIMLAVVAITTFLFNLSRGFILLRVEGQFDVDLQTAVWDRLLHLPLNFFKQFTSAELAARALGITMIRDIVSGPVMSMLLTGIYSLFSWLVLFYYHIPLAIVASLMMIISIIGNYFLSKRVLAYEYKINQLTNKIAGLTFQLIKGAIKIQQSGAIERAYYKWATDQAEKHKTIQSKGIITSRMEAFNGLHLPISIGIIYYLITMQPYFYLPAGHFIGFNAAYMIFASAVLNIYSSVHLLFQVVPLYDRGKIILETKPECKGDKIILEEPLGKISVDNIHFQYDPKGQAILKDVSLEIKPGEYVGIVGTSGSGKSTLMRLLLGFEISNRGKITYDDKDINSLDLSELRKRIGVVLQNGKLMTDSIYHNIVGTHLHLTMEDAWEAAKVAGIDEDIKGMPMGMHTIVMEGAGTISGGQKQRILIARAVVNKPKILFFDEATSALDNITQAKIKKSLDQFSATRIIIAHRLSTVKNCDRIIVLDNGEIKETGNYEELINRKGVFYQIAERQLA</sequence>
<feature type="transmembrane region" description="Helical" evidence="10">
    <location>
        <begin position="356"/>
        <end position="376"/>
    </location>
</feature>
<evidence type="ECO:0000259" key="11">
    <source>
        <dbReference type="PROSITE" id="PS50893"/>
    </source>
</evidence>
<name>A0A1G5EVB8_9FIRM</name>
<dbReference type="SUPFAM" id="SSF52540">
    <property type="entry name" value="P-loop containing nucleoside triphosphate hydrolases"/>
    <property type="match status" value="1"/>
</dbReference>
<dbReference type="STRING" id="1120976.SAMN03080606_01238"/>
<dbReference type="InterPro" id="IPR003439">
    <property type="entry name" value="ABC_transporter-like_ATP-bd"/>
</dbReference>
<evidence type="ECO:0000313" key="14">
    <source>
        <dbReference type="Proteomes" id="UP000198636"/>
    </source>
</evidence>
<dbReference type="FunFam" id="3.40.50.300:FF:000299">
    <property type="entry name" value="ABC transporter ATP-binding protein/permease"/>
    <property type="match status" value="1"/>
</dbReference>
<dbReference type="NCBIfam" id="TIGR03797">
    <property type="entry name" value="NHLM_micro_ABC2"/>
    <property type="match status" value="1"/>
</dbReference>
<evidence type="ECO:0000256" key="9">
    <source>
        <dbReference type="ARBA" id="ARBA00023136"/>
    </source>
</evidence>
<evidence type="ECO:0000256" key="10">
    <source>
        <dbReference type="SAM" id="Phobius"/>
    </source>
</evidence>
<dbReference type="InterPro" id="IPR011527">
    <property type="entry name" value="ABC1_TM_dom"/>
</dbReference>
<evidence type="ECO:0000259" key="12">
    <source>
        <dbReference type="PROSITE" id="PS50929"/>
    </source>
</evidence>
<dbReference type="Proteomes" id="UP000198636">
    <property type="component" value="Unassembled WGS sequence"/>
</dbReference>
<feature type="transmembrane region" description="Helical" evidence="10">
    <location>
        <begin position="453"/>
        <end position="477"/>
    </location>
</feature>
<feature type="transmembrane region" description="Helical" evidence="10">
    <location>
        <begin position="582"/>
        <end position="606"/>
    </location>
</feature>
<feature type="transmembrane region" description="Helical" evidence="10">
    <location>
        <begin position="430"/>
        <end position="447"/>
    </location>
</feature>
<keyword evidence="9 10" id="KW-0472">Membrane</keyword>
<dbReference type="InterPro" id="IPR022515">
    <property type="entry name" value="NHPM_micro_ABC2"/>
</dbReference>
<evidence type="ECO:0000313" key="13">
    <source>
        <dbReference type="EMBL" id="SCY30917.1"/>
    </source>
</evidence>
<dbReference type="GO" id="GO:0140359">
    <property type="term" value="F:ABC-type transporter activity"/>
    <property type="evidence" value="ECO:0007669"/>
    <property type="project" value="InterPro"/>
</dbReference>
<dbReference type="InterPro" id="IPR036640">
    <property type="entry name" value="ABC1_TM_sf"/>
</dbReference>
<keyword evidence="3" id="KW-1003">Cell membrane</keyword>
<dbReference type="InterPro" id="IPR003593">
    <property type="entry name" value="AAA+_ATPase"/>
</dbReference>
<evidence type="ECO:0000256" key="5">
    <source>
        <dbReference type="ARBA" id="ARBA00022741"/>
    </source>
</evidence>
<dbReference type="RefSeq" id="WP_091541207.1">
    <property type="nucleotide sequence ID" value="NZ_FMUS01000006.1"/>
</dbReference>
<dbReference type="EMBL" id="FMUS01000006">
    <property type="protein sequence ID" value="SCY30917.1"/>
    <property type="molecule type" value="Genomic_DNA"/>
</dbReference>
<organism evidence="13 14">
    <name type="scientific">Alkaliphilus peptidifermentans DSM 18978</name>
    <dbReference type="NCBI Taxonomy" id="1120976"/>
    <lineage>
        <taxon>Bacteria</taxon>
        <taxon>Bacillati</taxon>
        <taxon>Bacillota</taxon>
        <taxon>Clostridia</taxon>
        <taxon>Peptostreptococcales</taxon>
        <taxon>Natronincolaceae</taxon>
        <taxon>Alkaliphilus</taxon>
    </lineage>
</organism>
<evidence type="ECO:0000256" key="2">
    <source>
        <dbReference type="ARBA" id="ARBA00022448"/>
    </source>
</evidence>
<accession>A0A1G5EVB8</accession>
<feature type="transmembrane region" description="Helical" evidence="10">
    <location>
        <begin position="545"/>
        <end position="562"/>
    </location>
</feature>
<proteinExistence type="predicted"/>
<dbReference type="PANTHER" id="PTHR24221">
    <property type="entry name" value="ATP-BINDING CASSETTE SUB-FAMILY B"/>
    <property type="match status" value="1"/>
</dbReference>
<dbReference type="GO" id="GO:0008234">
    <property type="term" value="F:cysteine-type peptidase activity"/>
    <property type="evidence" value="ECO:0007669"/>
    <property type="project" value="UniProtKB-KW"/>
</dbReference>
<dbReference type="Pfam" id="PF00664">
    <property type="entry name" value="ABC_membrane"/>
    <property type="match status" value="1"/>
</dbReference>
<dbReference type="Pfam" id="PF00005">
    <property type="entry name" value="ABC_tran"/>
    <property type="match status" value="1"/>
</dbReference>
<dbReference type="InterPro" id="IPR027417">
    <property type="entry name" value="P-loop_NTPase"/>
</dbReference>
<keyword evidence="14" id="KW-1185">Reference proteome</keyword>
<dbReference type="PROSITE" id="PS00211">
    <property type="entry name" value="ABC_TRANSPORTER_1"/>
    <property type="match status" value="1"/>
</dbReference>
<keyword evidence="7 13" id="KW-0067">ATP-binding</keyword>
<protein>
    <submittedName>
        <fullName evidence="13">ATP-binding cassette, subfamily C</fullName>
    </submittedName>
</protein>
<evidence type="ECO:0000256" key="6">
    <source>
        <dbReference type="ARBA" id="ARBA00022807"/>
    </source>
</evidence>
<dbReference type="GO" id="GO:0016887">
    <property type="term" value="F:ATP hydrolysis activity"/>
    <property type="evidence" value="ECO:0007669"/>
    <property type="project" value="InterPro"/>
</dbReference>
<feature type="transmembrane region" description="Helical" evidence="10">
    <location>
        <begin position="320"/>
        <end position="344"/>
    </location>
</feature>
<dbReference type="InterPro" id="IPR039421">
    <property type="entry name" value="Type_1_exporter"/>
</dbReference>
<dbReference type="GO" id="GO:0034040">
    <property type="term" value="F:ATPase-coupled lipid transmembrane transporter activity"/>
    <property type="evidence" value="ECO:0007669"/>
    <property type="project" value="TreeGrafter"/>
</dbReference>
<keyword evidence="6" id="KW-0645">Protease</keyword>
<dbReference type="PROSITE" id="PS50893">
    <property type="entry name" value="ABC_TRANSPORTER_2"/>
    <property type="match status" value="1"/>
</dbReference>
<dbReference type="OrthoDB" id="9762778at2"/>
<evidence type="ECO:0000256" key="3">
    <source>
        <dbReference type="ARBA" id="ARBA00022475"/>
    </source>
</evidence>
<dbReference type="Gene3D" id="1.20.1560.10">
    <property type="entry name" value="ABC transporter type 1, transmembrane domain"/>
    <property type="match status" value="1"/>
</dbReference>
<keyword evidence="5" id="KW-0547">Nucleotide-binding</keyword>
<gene>
    <name evidence="13" type="ORF">SAMN03080606_01238</name>
</gene>
<keyword evidence="6" id="KW-0378">Hydrolase</keyword>
<evidence type="ECO:0000256" key="1">
    <source>
        <dbReference type="ARBA" id="ARBA00004651"/>
    </source>
</evidence>
<dbReference type="GO" id="GO:0005524">
    <property type="term" value="F:ATP binding"/>
    <property type="evidence" value="ECO:0007669"/>
    <property type="project" value="UniProtKB-KW"/>
</dbReference>
<keyword evidence="2" id="KW-0813">Transport</keyword>
<reference evidence="13 14" key="1">
    <citation type="submission" date="2016-10" db="EMBL/GenBank/DDBJ databases">
        <authorList>
            <person name="de Groot N.N."/>
        </authorList>
    </citation>
    <scope>NUCLEOTIDE SEQUENCE [LARGE SCALE GENOMIC DNA]</scope>
    <source>
        <strain evidence="13 14">DSM 18978</strain>
    </source>
</reference>
<comment type="subcellular location">
    <subcellularLocation>
        <location evidence="1">Cell membrane</location>
        <topology evidence="1">Multi-pass membrane protein</topology>
    </subcellularLocation>
</comment>
<dbReference type="GO" id="GO:0005886">
    <property type="term" value="C:plasma membrane"/>
    <property type="evidence" value="ECO:0007669"/>
    <property type="project" value="UniProtKB-SubCell"/>
</dbReference>
<feature type="domain" description="ABC transmembrane type-1" evidence="12">
    <location>
        <begin position="322"/>
        <end position="601"/>
    </location>
</feature>
<dbReference type="Gene3D" id="3.40.50.300">
    <property type="entry name" value="P-loop containing nucleotide triphosphate hydrolases"/>
    <property type="match status" value="1"/>
</dbReference>
<keyword evidence="4 10" id="KW-0812">Transmembrane</keyword>
<evidence type="ECO:0000256" key="8">
    <source>
        <dbReference type="ARBA" id="ARBA00022989"/>
    </source>
</evidence>
<evidence type="ECO:0000256" key="7">
    <source>
        <dbReference type="ARBA" id="ARBA00022840"/>
    </source>
</evidence>
<dbReference type="SUPFAM" id="SSF90123">
    <property type="entry name" value="ABC transporter transmembrane region"/>
    <property type="match status" value="1"/>
</dbReference>
<evidence type="ECO:0000256" key="4">
    <source>
        <dbReference type="ARBA" id="ARBA00022692"/>
    </source>
</evidence>
<feature type="domain" description="ABC transporter" evidence="11">
    <location>
        <begin position="633"/>
        <end position="866"/>
    </location>
</feature>
<keyword evidence="8 10" id="KW-1133">Transmembrane helix</keyword>
<dbReference type="SMART" id="SM00382">
    <property type="entry name" value="AAA"/>
    <property type="match status" value="1"/>
</dbReference>
<dbReference type="PANTHER" id="PTHR24221:SF654">
    <property type="entry name" value="ATP-BINDING CASSETTE SUB-FAMILY B MEMBER 6"/>
    <property type="match status" value="1"/>
</dbReference>
<dbReference type="InterPro" id="IPR017871">
    <property type="entry name" value="ABC_transporter-like_CS"/>
</dbReference>
<dbReference type="PROSITE" id="PS50929">
    <property type="entry name" value="ABC_TM1F"/>
    <property type="match status" value="1"/>
</dbReference>
<dbReference type="AlphaFoldDB" id="A0A1G5EVB8"/>